<dbReference type="GO" id="GO:0090313">
    <property type="term" value="P:regulation of protein targeting to membrane"/>
    <property type="evidence" value="ECO:0007669"/>
    <property type="project" value="TreeGrafter"/>
</dbReference>
<organism evidence="4 5">
    <name type="scientific">Paracidovorax anthurii</name>
    <dbReference type="NCBI Taxonomy" id="78229"/>
    <lineage>
        <taxon>Bacteria</taxon>
        <taxon>Pseudomonadati</taxon>
        <taxon>Pseudomonadota</taxon>
        <taxon>Betaproteobacteria</taxon>
        <taxon>Burkholderiales</taxon>
        <taxon>Comamonadaceae</taxon>
        <taxon>Paracidovorax</taxon>
    </lineage>
</organism>
<dbReference type="RefSeq" id="WP_111881998.1">
    <property type="nucleotide sequence ID" value="NZ_QLTA01000068.1"/>
</dbReference>
<feature type="compositionally biased region" description="Pro residues" evidence="1">
    <location>
        <begin position="759"/>
        <end position="770"/>
    </location>
</feature>
<evidence type="ECO:0000313" key="5">
    <source>
        <dbReference type="Proteomes" id="UP000248856"/>
    </source>
</evidence>
<dbReference type="GO" id="GO:0005886">
    <property type="term" value="C:plasma membrane"/>
    <property type="evidence" value="ECO:0007669"/>
    <property type="project" value="TreeGrafter"/>
</dbReference>
<evidence type="ECO:0000259" key="3">
    <source>
        <dbReference type="Pfam" id="PF05170"/>
    </source>
</evidence>
<dbReference type="PANTHER" id="PTHR30441:SF9">
    <property type="entry name" value="ASMA FAMILY PROTEIN YHJG"/>
    <property type="match status" value="1"/>
</dbReference>
<comment type="caution">
    <text evidence="4">The sequence shown here is derived from an EMBL/GenBank/DDBJ whole genome shotgun (WGS) entry which is preliminary data.</text>
</comment>
<feature type="compositionally biased region" description="Low complexity" evidence="1">
    <location>
        <begin position="749"/>
        <end position="758"/>
    </location>
</feature>
<keyword evidence="5" id="KW-1185">Reference proteome</keyword>
<feature type="region of interest" description="Disordered" evidence="1">
    <location>
        <begin position="749"/>
        <end position="770"/>
    </location>
</feature>
<evidence type="ECO:0000256" key="1">
    <source>
        <dbReference type="SAM" id="MobiDB-lite"/>
    </source>
</evidence>
<dbReference type="PANTHER" id="PTHR30441">
    <property type="entry name" value="DUF748 DOMAIN-CONTAINING PROTEIN"/>
    <property type="match status" value="1"/>
</dbReference>
<proteinExistence type="predicted"/>
<dbReference type="EMBL" id="QLTA01000068">
    <property type="protein sequence ID" value="RAR74011.1"/>
    <property type="molecule type" value="Genomic_DNA"/>
</dbReference>
<name>A0A328YIX3_9BURK</name>
<feature type="domain" description="AsmA" evidence="3">
    <location>
        <begin position="39"/>
        <end position="119"/>
    </location>
</feature>
<evidence type="ECO:0000313" key="4">
    <source>
        <dbReference type="EMBL" id="RAR74011.1"/>
    </source>
</evidence>
<dbReference type="AlphaFoldDB" id="A0A328YIX3"/>
<protein>
    <recommendedName>
        <fullName evidence="3">AsmA domain-containing protein</fullName>
    </recommendedName>
</protein>
<dbReference type="Pfam" id="PF05170">
    <property type="entry name" value="AsmA"/>
    <property type="match status" value="2"/>
</dbReference>
<dbReference type="Proteomes" id="UP000248856">
    <property type="component" value="Unassembled WGS sequence"/>
</dbReference>
<feature type="domain" description="AsmA" evidence="3">
    <location>
        <begin position="291"/>
        <end position="639"/>
    </location>
</feature>
<reference evidence="4 5" key="1">
    <citation type="submission" date="2018-06" db="EMBL/GenBank/DDBJ databases">
        <title>Genomic Encyclopedia of Archaeal and Bacterial Type Strains, Phase II (KMG-II): from individual species to whole genera.</title>
        <authorList>
            <person name="Goeker M."/>
        </authorList>
    </citation>
    <scope>NUCLEOTIDE SEQUENCE [LARGE SCALE GENOMIC DNA]</scope>
    <source>
        <strain evidence="4 5">CFPB 3232</strain>
    </source>
</reference>
<dbReference type="InterPro" id="IPR007844">
    <property type="entry name" value="AsmA"/>
</dbReference>
<accession>A0A328YIX3</accession>
<evidence type="ECO:0000256" key="2">
    <source>
        <dbReference type="SAM" id="Phobius"/>
    </source>
</evidence>
<feature type="region of interest" description="Disordered" evidence="1">
    <location>
        <begin position="138"/>
        <end position="179"/>
    </location>
</feature>
<dbReference type="InterPro" id="IPR052894">
    <property type="entry name" value="AsmA-related"/>
</dbReference>
<feature type="transmembrane region" description="Helical" evidence="2">
    <location>
        <begin position="31"/>
        <end position="56"/>
    </location>
</feature>
<sequence length="770" mass="81426">MHTAPTEPPRPAASTARRPAPPHPPIARGRALPWLLGGVAVLAGLALVALALLLTFDWNRARPWINARVSEATGRSFAIEGDLSAQWQWPQPEAMETGWRRWVPGLTVHAERLVLGNRVDFGRYGAVGMAAEDADAQAVERRAAAAPATPATPPPPAAPAASAPGPAQPPAASAPAPVEAGPPAMASVGRASASLRLLPLLARHVSVGTLSVEAPDVALARRADGRSNWTFERPVPEGGSRPTPWTVDVERVVVRGGRLAVADAVKDLAFVARLATVDTPGPYGVRFDVRGRYAKARIEGSGQAGPVLSLREANVQYPLRFKARAGTVRAEVEGTLANPAALAGLDLRVALQAESMADLYPLTGLVLPNTPPWRTTGHLVGSLQPGRAVWDYRDFTGTVGQSDLRGHLTYTSAQPRPRLTGSMASRQLRLADLGPVVGAPSGQRPQEKGTARRAGKVLPATAFATDRWNAMDLDLQFKGERIVRDESLPIENLEVHAQLDGGRLTLSPLRFGVARGRIDSDVVLDGREKPLKAQLRGRVEGLRLSALFPKVDLMEKSFGRLDGALALNGRGDSVAGMLGTSTGEARVYIRDGRFSKQMLDLAALNVGSVVVARLFGENQEVRLRCAVADFAVRDGVAQARSVQLSTDEALVEATGSIDLGRETLDLRIKPESLRWKFLSLRTPLYVRGTFADPKVGLEPGPLLLRAGAAVAAVAVAPVALALVPVTVPAAEDDADCAALLARADRKARPGAAGAAGTAPRPPQTPQAPAR</sequence>
<feature type="compositionally biased region" description="Pro residues" evidence="1">
    <location>
        <begin position="1"/>
        <end position="11"/>
    </location>
</feature>
<keyword evidence="2" id="KW-1133">Transmembrane helix</keyword>
<keyword evidence="2" id="KW-0812">Transmembrane</keyword>
<feature type="region of interest" description="Disordered" evidence="1">
    <location>
        <begin position="1"/>
        <end position="24"/>
    </location>
</feature>
<dbReference type="OrthoDB" id="5749006at2"/>
<feature type="region of interest" description="Disordered" evidence="1">
    <location>
        <begin position="435"/>
        <end position="454"/>
    </location>
</feature>
<gene>
    <name evidence="4" type="ORF">AX018_10686</name>
</gene>
<keyword evidence="2" id="KW-0472">Membrane</keyword>
<feature type="compositionally biased region" description="Low complexity" evidence="1">
    <location>
        <begin position="159"/>
        <end position="179"/>
    </location>
</feature>